<dbReference type="GO" id="GO:0004722">
    <property type="term" value="F:protein serine/threonine phosphatase activity"/>
    <property type="evidence" value="ECO:0007669"/>
    <property type="project" value="UniProtKB-EC"/>
</dbReference>
<keyword evidence="1" id="KW-0694">RNA-binding</keyword>
<dbReference type="EC" id="2.7.7.48" evidence="1"/>
<evidence type="ECO:0000313" key="4">
    <source>
        <dbReference type="EMBL" id="KAK5089785.1"/>
    </source>
</evidence>
<keyword evidence="4" id="KW-0378">Hydrolase</keyword>
<organism evidence="4 5">
    <name type="scientific">Lithohypha guttulata</name>
    <dbReference type="NCBI Taxonomy" id="1690604"/>
    <lineage>
        <taxon>Eukaryota</taxon>
        <taxon>Fungi</taxon>
        <taxon>Dikarya</taxon>
        <taxon>Ascomycota</taxon>
        <taxon>Pezizomycotina</taxon>
        <taxon>Eurotiomycetes</taxon>
        <taxon>Chaetothyriomycetidae</taxon>
        <taxon>Chaetothyriales</taxon>
        <taxon>Trichomeriaceae</taxon>
        <taxon>Lithohypha</taxon>
    </lineage>
</organism>
<evidence type="ECO:0000313" key="5">
    <source>
        <dbReference type="Proteomes" id="UP001345013"/>
    </source>
</evidence>
<dbReference type="PANTHER" id="PTHR23079">
    <property type="entry name" value="RNA-DEPENDENT RNA POLYMERASE"/>
    <property type="match status" value="1"/>
</dbReference>
<feature type="compositionally biased region" description="Basic and acidic residues" evidence="2">
    <location>
        <begin position="198"/>
        <end position="217"/>
    </location>
</feature>
<feature type="compositionally biased region" description="Polar residues" evidence="2">
    <location>
        <begin position="275"/>
        <end position="289"/>
    </location>
</feature>
<comment type="catalytic activity">
    <reaction evidence="1">
        <text>RNA(n) + a ribonucleoside 5'-triphosphate = RNA(n+1) + diphosphate</text>
        <dbReference type="Rhea" id="RHEA:21248"/>
        <dbReference type="Rhea" id="RHEA-COMP:14527"/>
        <dbReference type="Rhea" id="RHEA-COMP:17342"/>
        <dbReference type="ChEBI" id="CHEBI:33019"/>
        <dbReference type="ChEBI" id="CHEBI:61557"/>
        <dbReference type="ChEBI" id="CHEBI:140395"/>
        <dbReference type="EC" id="2.7.7.48"/>
    </reaction>
</comment>
<keyword evidence="1" id="KW-0696">RNA-directed RNA polymerase</keyword>
<feature type="domain" description="RDRP core" evidence="3">
    <location>
        <begin position="477"/>
        <end position="1138"/>
    </location>
</feature>
<dbReference type="Proteomes" id="UP001345013">
    <property type="component" value="Unassembled WGS sequence"/>
</dbReference>
<proteinExistence type="inferred from homology"/>
<accession>A0ABR0K7R4</accession>
<sequence>MQKTPQHTGQQIDQVIDRLNARWDLQIPRLHGVDAKCATNDTELTRKCASRIRALCWKGNVNLEGVIEDFEERAAQKHSEWVYKPAQQPGTLPSLPISKSFLKRDAVSRARLTPQNRHALIEILARLLEDEYKLATDSDTYQRTSFASNSTSRPPSFVSTRSISARASLTSKSSYATACEQEVTTTRAATSMVKKVKKEPAVCKDEARPTPPRKREAPQPVQTSSKRSKTGPEKVQLTLSQTSKRQKARLSAQSCDPNSTNRPLFRDATSHVSRDQQPQPLNISFDTVMSDNTDPVFSGAEEGDQYSSTNTSILSDVAGRESHFSGGTQLDRDFLHEPSVSRSFRAADNTEVNVKEHLENLITEGPFRIAKRQLLKDLPYWYIFELYRISLHLGCDVGAVFHKVTTRCRRDTPSFPQFWKTVVDICNEEQLTLPLRSSIKEWTYVDNSYVDEASGRSVQLSARLDFSRTPDKQLFDLKLNPVETEKSCRFHRKFGADRFMVLDIPSFAPEYPKSIPDKLKNVFKQPEEIHDKIFTWLANRDLYIAGRIWRVFFVEPKAVTKKKRKEEGTRQKVHLFAVHGFDFAAPTASTSPNRHQSSPVLELIGWHLQLPNNKNSTDLKLFARIHLGLSKTTPSVVLEPSEFIYMPDKRATDAEGNQTIGGEIMTDGHGRMSPALASEIWKRIAQPGESMPSAFQARIGGAKGLWTVHNDNNHPQYTDKVGRNWWLEINDSQLKIKYTDTDEFQRTFEVVKTSRPCTAAHLNIQLITILENRGVPRGCLDEVMLDEMAEYYNSLIEAMRKGRVELRRWRQMFHPSRSSMSEMGWCGEMPDDREDELDMLLEAGFEPEECRYMIGEVLKALITSVVDMRKEKLWIGVPYSTNVFCVPDVLGVLKPGEIQLNLSQPISGMQDWELEGRKVLVARNPAHLPSDIQAVTFVHRPELRHLEDVVVFPTRGTYPLAGMLSGGDYDGDTITVIWDERIVGSFESVPVPELPTKQQCGVKSETQLVGSIFTGPEPSVPQLNKFIDRCCMINGVGSRLGEVTKLLEKLNYANSNNITTLEGRMLAALAGYLVDGPKQGVSFDTSTWRTLRKIIRNRYELFRLPDIPAYDDENVITSGRKLRNGECMNILDHLKFDVADAKSKEILQDFNQQLVPVWRRDVDLDEPYQKAWRRAEGFKGEQKQAMKLLLNDLKTKTIKVHTDWQTRHARNEMMRNRKDIGKDAVQIDFTKMTEELRDDLAAITPLEADCYIYDDFLMDGGTKGTEWSILKASSVYHEHYKVKMPWKLVGEELCHIKAAALRKQGVRIRVMTQDMRDHMRFNTKKQLQTAEAVGDDVSDETTNIVEE</sequence>
<dbReference type="PANTHER" id="PTHR23079:SF14">
    <property type="entry name" value="RNA-DEPENDENT RNA POLYMERASE"/>
    <property type="match status" value="1"/>
</dbReference>
<dbReference type="Pfam" id="PF05183">
    <property type="entry name" value="RdRP"/>
    <property type="match status" value="1"/>
</dbReference>
<protein>
    <recommendedName>
        <fullName evidence="1">RNA-dependent RNA polymerase</fullName>
        <ecNumber evidence="1">2.7.7.48</ecNumber>
    </recommendedName>
</protein>
<evidence type="ECO:0000259" key="3">
    <source>
        <dbReference type="Pfam" id="PF05183"/>
    </source>
</evidence>
<keyword evidence="1" id="KW-0548">Nucleotidyltransferase</keyword>
<dbReference type="InterPro" id="IPR007855">
    <property type="entry name" value="RDRP"/>
</dbReference>
<comment type="similarity">
    <text evidence="1">Belongs to the RdRP family.</text>
</comment>
<name>A0ABR0K7R4_9EURO</name>
<gene>
    <name evidence="4" type="primary">CNA1_1</name>
    <name evidence="4" type="ORF">LTR24_005837</name>
</gene>
<reference evidence="4 5" key="1">
    <citation type="submission" date="2023-08" db="EMBL/GenBank/DDBJ databases">
        <title>Black Yeasts Isolated from many extreme environments.</title>
        <authorList>
            <person name="Coleine C."/>
            <person name="Stajich J.E."/>
            <person name="Selbmann L."/>
        </authorList>
    </citation>
    <scope>NUCLEOTIDE SEQUENCE [LARGE SCALE GENOMIC DNA]</scope>
    <source>
        <strain evidence="4 5">CCFEE 5885</strain>
    </source>
</reference>
<feature type="compositionally biased region" description="Polar residues" evidence="2">
    <location>
        <begin position="251"/>
        <end position="262"/>
    </location>
</feature>
<evidence type="ECO:0000256" key="1">
    <source>
        <dbReference type="RuleBase" id="RU363098"/>
    </source>
</evidence>
<dbReference type="EMBL" id="JAVRRG010000070">
    <property type="protein sequence ID" value="KAK5089785.1"/>
    <property type="molecule type" value="Genomic_DNA"/>
</dbReference>
<feature type="region of interest" description="Disordered" evidence="2">
    <location>
        <begin position="187"/>
        <end position="289"/>
    </location>
</feature>
<keyword evidence="1" id="KW-0808">Transferase</keyword>
<keyword evidence="5" id="KW-1185">Reference proteome</keyword>
<evidence type="ECO:0000256" key="2">
    <source>
        <dbReference type="SAM" id="MobiDB-lite"/>
    </source>
</evidence>
<dbReference type="InterPro" id="IPR057596">
    <property type="entry name" value="RDRP_core"/>
</dbReference>
<feature type="compositionally biased region" description="Basic and acidic residues" evidence="2">
    <location>
        <begin position="264"/>
        <end position="274"/>
    </location>
</feature>
<comment type="caution">
    <text evidence="4">The sequence shown here is derived from an EMBL/GenBank/DDBJ whole genome shotgun (WGS) entry which is preliminary data.</text>
</comment>